<dbReference type="SUPFAM" id="SSF53448">
    <property type="entry name" value="Nucleotide-diphospho-sugar transferases"/>
    <property type="match status" value="1"/>
</dbReference>
<dbReference type="GO" id="GO:0046872">
    <property type="term" value="F:metal ion binding"/>
    <property type="evidence" value="ECO:0007669"/>
    <property type="project" value="UniProtKB-KW"/>
</dbReference>
<name>A0A2J7PCM5_9NEOP</name>
<reference evidence="21 22" key="1">
    <citation type="submission" date="2017-12" db="EMBL/GenBank/DDBJ databases">
        <title>Hemimetabolous genomes reveal molecular basis of termite eusociality.</title>
        <authorList>
            <person name="Harrison M.C."/>
            <person name="Jongepier E."/>
            <person name="Robertson H.M."/>
            <person name="Arning N."/>
            <person name="Bitard-Feildel T."/>
            <person name="Chao H."/>
            <person name="Childers C.P."/>
            <person name="Dinh H."/>
            <person name="Doddapaneni H."/>
            <person name="Dugan S."/>
            <person name="Gowin J."/>
            <person name="Greiner C."/>
            <person name="Han Y."/>
            <person name="Hu H."/>
            <person name="Hughes D.S.T."/>
            <person name="Huylmans A.-K."/>
            <person name="Kemena C."/>
            <person name="Kremer L.P.M."/>
            <person name="Lee S.L."/>
            <person name="Lopez-Ezquerra A."/>
            <person name="Mallet L."/>
            <person name="Monroy-Kuhn J.M."/>
            <person name="Moser A."/>
            <person name="Murali S.C."/>
            <person name="Muzny D.M."/>
            <person name="Otani S."/>
            <person name="Piulachs M.-D."/>
            <person name="Poelchau M."/>
            <person name="Qu J."/>
            <person name="Schaub F."/>
            <person name="Wada-Katsumata A."/>
            <person name="Worley K.C."/>
            <person name="Xie Q."/>
            <person name="Ylla G."/>
            <person name="Poulsen M."/>
            <person name="Gibbs R.A."/>
            <person name="Schal C."/>
            <person name="Richards S."/>
            <person name="Belles X."/>
            <person name="Korb J."/>
            <person name="Bornberg-Bauer E."/>
        </authorList>
    </citation>
    <scope>NUCLEOTIDE SEQUENCE [LARGE SCALE GENOMIC DNA]</scope>
    <source>
        <tissue evidence="21">Whole body</tissue>
    </source>
</reference>
<proteinExistence type="inferred from homology"/>
<keyword evidence="8" id="KW-0812">Transmembrane</keyword>
<accession>A0A2J7PCM5</accession>
<keyword evidence="6" id="KW-0328">Glycosyltransferase</keyword>
<keyword evidence="11" id="KW-1133">Transmembrane helix</keyword>
<evidence type="ECO:0000256" key="10">
    <source>
        <dbReference type="ARBA" id="ARBA00022968"/>
    </source>
</evidence>
<dbReference type="GO" id="GO:0000139">
    <property type="term" value="C:Golgi membrane"/>
    <property type="evidence" value="ECO:0007669"/>
    <property type="project" value="UniProtKB-SubCell"/>
</dbReference>
<comment type="catalytic activity">
    <reaction evidence="20">
        <text>3-O-[beta-D-Xyl-(1-&gt;4)-Rib-ol-P-Rib-ol-P-3-beta-D-GalNAc-(1-&gt;3)-beta-D-GlcNAc-(1-&gt;4)-(O-6-P-alpha-D-Man)]-Thr-[protein] + UDP-alpha-D-glucuronate = 3-O-[beta-D-GlcA-(1-&gt;3)-beta-D-Xyl-(1-&gt;4)-Rib-ol-P-Rib-ol-P-3-beta-D-GalNAc-(1-&gt;3)-beta-D-GlcNAc-(1-&gt;4)-(O-6-P-alpha-D-Man)]-Thr-[protein] + UDP + H(+)</text>
        <dbReference type="Rhea" id="RHEA:46860"/>
        <dbReference type="Rhea" id="RHEA-COMP:15023"/>
        <dbReference type="Rhea" id="RHEA-COMP:17482"/>
        <dbReference type="ChEBI" id="CHEBI:15378"/>
        <dbReference type="ChEBI" id="CHEBI:58052"/>
        <dbReference type="ChEBI" id="CHEBI:58223"/>
        <dbReference type="ChEBI" id="CHEBI:142405"/>
        <dbReference type="ChEBI" id="CHEBI:177336"/>
    </reaction>
</comment>
<evidence type="ECO:0000256" key="3">
    <source>
        <dbReference type="ARBA" id="ARBA00004922"/>
    </source>
</evidence>
<dbReference type="InParanoid" id="A0A2J7PCM5"/>
<keyword evidence="14" id="KW-0325">Glycoprotein</keyword>
<dbReference type="STRING" id="105785.A0A2J7PCM5"/>
<evidence type="ECO:0000256" key="4">
    <source>
        <dbReference type="ARBA" id="ARBA00008539"/>
    </source>
</evidence>
<evidence type="ECO:0000256" key="16">
    <source>
        <dbReference type="ARBA" id="ARBA00030723"/>
    </source>
</evidence>
<evidence type="ECO:0000256" key="9">
    <source>
        <dbReference type="ARBA" id="ARBA00022723"/>
    </source>
</evidence>
<keyword evidence="13" id="KW-0472">Membrane</keyword>
<evidence type="ECO:0000256" key="2">
    <source>
        <dbReference type="ARBA" id="ARBA00004323"/>
    </source>
</evidence>
<dbReference type="EMBL" id="NEVH01027059">
    <property type="protein sequence ID" value="PNF14074.1"/>
    <property type="molecule type" value="Genomic_DNA"/>
</dbReference>
<dbReference type="PANTHER" id="PTHR46420">
    <property type="entry name" value="BETA-1,4-GLUCURONYLTRANSFERASE 1"/>
    <property type="match status" value="1"/>
</dbReference>
<evidence type="ECO:0000256" key="8">
    <source>
        <dbReference type="ARBA" id="ARBA00022692"/>
    </source>
</evidence>
<evidence type="ECO:0000256" key="15">
    <source>
        <dbReference type="ARBA" id="ARBA00023211"/>
    </source>
</evidence>
<comment type="caution">
    <text evidence="21">The sequence shown here is derived from an EMBL/GenBank/DDBJ whole genome shotgun (WGS) entry which is preliminary data.</text>
</comment>
<evidence type="ECO:0000256" key="20">
    <source>
        <dbReference type="ARBA" id="ARBA00047852"/>
    </source>
</evidence>
<dbReference type="Proteomes" id="UP000235965">
    <property type="component" value="Unassembled WGS sequence"/>
</dbReference>
<keyword evidence="10" id="KW-0735">Signal-anchor</keyword>
<gene>
    <name evidence="21" type="ORF">B7P43_G03579</name>
</gene>
<organism evidence="21 22">
    <name type="scientific">Cryptotermes secundus</name>
    <dbReference type="NCBI Taxonomy" id="105785"/>
    <lineage>
        <taxon>Eukaryota</taxon>
        <taxon>Metazoa</taxon>
        <taxon>Ecdysozoa</taxon>
        <taxon>Arthropoda</taxon>
        <taxon>Hexapoda</taxon>
        <taxon>Insecta</taxon>
        <taxon>Pterygota</taxon>
        <taxon>Neoptera</taxon>
        <taxon>Polyneoptera</taxon>
        <taxon>Dictyoptera</taxon>
        <taxon>Blattodea</taxon>
        <taxon>Blattoidea</taxon>
        <taxon>Termitoidae</taxon>
        <taxon>Kalotermitidae</taxon>
        <taxon>Cryptotermitinae</taxon>
        <taxon>Cryptotermes</taxon>
    </lineage>
</organism>
<sequence>DPDIFNVNLSLARWDTKRLYNFFDYVLSGDKFIELSEKYTVTIATHSSPEKLHSLVEVSQHWTGPISVSVFTLAEEFLVTELYIAYLRQCFHQVRDQISFHLVYPHDYPPINYINSTFNYNYSCENPESVLSELMKHRNSRIIELKNKMLYPQNHLRNHARRNCKTEYIFLTDVDIIPSTGMAEVLDEFLRKSKCEKLCAYVIPVYEMSENVSFPQNKSEMIKLANNGLARPFHQKIYADGHFSTNYSSWEKNTGDVKAAVHVNHNVTRCTNWYEPFYVARAIVPDYDERFIGYGFTRNTQVLVSLLLLCTNKSFRFFLNIFIFLCLSKVYEMIAAGYQFQVLSPIFACHWGLQTVEGDYNPWRRKQVSTNSRLIRTFKTEVNARYGNVIKMC</sequence>
<dbReference type="GO" id="GO:0035269">
    <property type="term" value="P:protein O-linked glycosylation via mannose"/>
    <property type="evidence" value="ECO:0007669"/>
    <property type="project" value="TreeGrafter"/>
</dbReference>
<keyword evidence="15" id="KW-0464">Manganese</keyword>
<comment type="pathway">
    <text evidence="3">Protein modification; protein glycosylation.</text>
</comment>
<feature type="non-terminal residue" evidence="21">
    <location>
        <position position="1"/>
    </location>
</feature>
<evidence type="ECO:0000256" key="17">
    <source>
        <dbReference type="ARBA" id="ARBA00032175"/>
    </source>
</evidence>
<dbReference type="GO" id="GO:0015020">
    <property type="term" value="F:glucuronosyltransferase activity"/>
    <property type="evidence" value="ECO:0007669"/>
    <property type="project" value="InterPro"/>
</dbReference>
<keyword evidence="9" id="KW-0479">Metal-binding</keyword>
<evidence type="ECO:0000256" key="1">
    <source>
        <dbReference type="ARBA" id="ARBA00001936"/>
    </source>
</evidence>
<dbReference type="OrthoDB" id="6479716at2759"/>
<evidence type="ECO:0000256" key="13">
    <source>
        <dbReference type="ARBA" id="ARBA00023136"/>
    </source>
</evidence>
<comment type="similarity">
    <text evidence="4">Belongs to the glycosyltransferase 49 family.</text>
</comment>
<evidence type="ECO:0000256" key="11">
    <source>
        <dbReference type="ARBA" id="ARBA00022989"/>
    </source>
</evidence>
<evidence type="ECO:0000256" key="14">
    <source>
        <dbReference type="ARBA" id="ARBA00023180"/>
    </source>
</evidence>
<evidence type="ECO:0000256" key="12">
    <source>
        <dbReference type="ARBA" id="ARBA00023034"/>
    </source>
</evidence>
<evidence type="ECO:0000256" key="5">
    <source>
        <dbReference type="ARBA" id="ARBA00017962"/>
    </source>
</evidence>
<evidence type="ECO:0000256" key="19">
    <source>
        <dbReference type="ARBA" id="ARBA00033291"/>
    </source>
</evidence>
<dbReference type="AlphaFoldDB" id="A0A2J7PCM5"/>
<evidence type="ECO:0000313" key="21">
    <source>
        <dbReference type="EMBL" id="PNF14074.1"/>
    </source>
</evidence>
<evidence type="ECO:0000256" key="7">
    <source>
        <dbReference type="ARBA" id="ARBA00022679"/>
    </source>
</evidence>
<dbReference type="Gene3D" id="3.90.550.10">
    <property type="entry name" value="Spore Coat Polysaccharide Biosynthesis Protein SpsA, Chain A"/>
    <property type="match status" value="1"/>
</dbReference>
<evidence type="ECO:0000313" key="22">
    <source>
        <dbReference type="Proteomes" id="UP000235965"/>
    </source>
</evidence>
<evidence type="ECO:0000256" key="6">
    <source>
        <dbReference type="ARBA" id="ARBA00022676"/>
    </source>
</evidence>
<dbReference type="InterPro" id="IPR029044">
    <property type="entry name" value="Nucleotide-diphossugar_trans"/>
</dbReference>
<comment type="subcellular location">
    <subcellularLocation>
        <location evidence="2">Golgi apparatus membrane</location>
        <topology evidence="2">Single-pass type II membrane protein</topology>
    </subcellularLocation>
</comment>
<dbReference type="InterPro" id="IPR043189">
    <property type="entry name" value="B4GAT1"/>
</dbReference>
<dbReference type="Pfam" id="PF13896">
    <property type="entry name" value="Glyco_transf_49"/>
    <property type="match status" value="1"/>
</dbReference>
<protein>
    <recommendedName>
        <fullName evidence="5">Beta-1,4-glucuronyltransferase 1</fullName>
    </recommendedName>
    <alternativeName>
        <fullName evidence="16">I-beta-1,3-N-acetylglucosaminyltransferase</fullName>
    </alternativeName>
    <alternativeName>
        <fullName evidence="19">N-acetyllactosaminide beta-1,3-N-acetylglucosaminyltransferase</fullName>
    </alternativeName>
    <alternativeName>
        <fullName evidence="17">Poly-N-acetyllactosamine extension enzyme</fullName>
    </alternativeName>
    <alternativeName>
        <fullName evidence="18">UDP-GlcNAc:betaGal beta-1,3-N-acetylglucosaminyltransferase 1</fullName>
    </alternativeName>
</protein>
<dbReference type="CDD" id="cd00761">
    <property type="entry name" value="Glyco_tranf_GTA_type"/>
    <property type="match status" value="1"/>
</dbReference>
<evidence type="ECO:0000256" key="18">
    <source>
        <dbReference type="ARBA" id="ARBA00032181"/>
    </source>
</evidence>
<keyword evidence="7" id="KW-0808">Transferase</keyword>
<dbReference type="PANTHER" id="PTHR46420:SF1">
    <property type="entry name" value="BETA-1,4-GLUCURONYLTRANSFERASE 1"/>
    <property type="match status" value="1"/>
</dbReference>
<dbReference type="UniPathway" id="UPA00378"/>
<comment type="cofactor">
    <cofactor evidence="1">
        <name>Mn(2+)</name>
        <dbReference type="ChEBI" id="CHEBI:29035"/>
    </cofactor>
</comment>
<keyword evidence="12" id="KW-0333">Golgi apparatus</keyword>
<keyword evidence="22" id="KW-1185">Reference proteome</keyword>